<dbReference type="Gramene" id="TraesCS2A02G265900.1">
    <property type="protein sequence ID" value="TraesCS2A02G265900.1.cds1"/>
    <property type="gene ID" value="TraesCS2A02G265900"/>
</dbReference>
<dbReference type="Gramene" id="TraesJUL2A03G00702670.1">
    <property type="protein sequence ID" value="TraesJUL2A03G00702670.1.CDS1"/>
    <property type="gene ID" value="TraesJUL2A03G00702670"/>
</dbReference>
<dbReference type="Gramene" id="TraesNOR2A03G00707210.1">
    <property type="protein sequence ID" value="TraesNOR2A03G00707210.1.CDS1"/>
    <property type="gene ID" value="TraesNOR2A03G00707210"/>
</dbReference>
<dbReference type="Gramene" id="TraesSTA2A03G00696280.1">
    <property type="protein sequence ID" value="TraesSTA2A03G00696280.1.CDS1"/>
    <property type="gene ID" value="TraesSTA2A03G00696280"/>
</dbReference>
<dbReference type="PANTHER" id="PTHR35361:SF4">
    <property type="match status" value="1"/>
</dbReference>
<protein>
    <submittedName>
        <fullName evidence="2">Uncharacterized protein</fullName>
    </submittedName>
</protein>
<reference evidence="2" key="1">
    <citation type="submission" date="2018-08" db="EMBL/GenBank/DDBJ databases">
        <authorList>
            <person name="Rossello M."/>
        </authorList>
    </citation>
    <scope>NUCLEOTIDE SEQUENCE [LARGE SCALE GENOMIC DNA]</scope>
    <source>
        <strain evidence="2">cv. Chinese Spring</strain>
    </source>
</reference>
<dbReference type="Gramene" id="TraesCAD_scaffold_121756_01G000100.1">
    <property type="protein sequence ID" value="TraesCAD_scaffold_121756_01G000100.1"/>
    <property type="gene ID" value="TraesCAD_scaffold_121756_01G000100"/>
</dbReference>
<dbReference type="Gramene" id="TraesJAG2A03G00698450.1">
    <property type="protein sequence ID" value="TraesJAG2A03G00698450.1.CDS1"/>
    <property type="gene ID" value="TraesJAG2A03G00698450"/>
</dbReference>
<feature type="compositionally biased region" description="Basic and acidic residues" evidence="1">
    <location>
        <begin position="132"/>
        <end position="149"/>
    </location>
</feature>
<proteinExistence type="predicted"/>
<dbReference type="Gramene" id="TraesRN2A0100627300.1">
    <property type="protein sequence ID" value="TraesRN2A0100627300.1"/>
    <property type="gene ID" value="TraesRN2A0100627300"/>
</dbReference>
<dbReference type="AlphaFoldDB" id="A0A3B6AXI1"/>
<evidence type="ECO:0000313" key="3">
    <source>
        <dbReference type="Proteomes" id="UP000019116"/>
    </source>
</evidence>
<dbReference type="Proteomes" id="UP000019116">
    <property type="component" value="Chromosome 2A"/>
</dbReference>
<feature type="region of interest" description="Disordered" evidence="1">
    <location>
        <begin position="67"/>
        <end position="150"/>
    </location>
</feature>
<dbReference type="Gramene" id="TraesPARA_EIv1.0_0399140.1">
    <property type="protein sequence ID" value="TraesPARA_EIv1.0_0399140.1.CDS1"/>
    <property type="gene ID" value="TraesPARA_EIv1.0_0399140"/>
</dbReference>
<dbReference type="EnsemblPlants" id="TraesCS2A02G265900.1">
    <property type="protein sequence ID" value="TraesCS2A02G265900.1.cds1"/>
    <property type="gene ID" value="TraesCS2A02G265900"/>
</dbReference>
<accession>A0A3B6AXI1</accession>
<dbReference type="Gramene" id="TraesCS2A03G0652700.1">
    <property type="protein sequence ID" value="TraesCS2A03G0652700.1.CDS1"/>
    <property type="gene ID" value="TraesCS2A03G0652700"/>
</dbReference>
<reference evidence="2" key="2">
    <citation type="submission" date="2018-10" db="UniProtKB">
        <authorList>
            <consortium name="EnsemblPlants"/>
        </authorList>
    </citation>
    <scope>IDENTIFICATION</scope>
</reference>
<keyword evidence="3" id="KW-1185">Reference proteome</keyword>
<dbReference type="Gramene" id="TraesWEE_scaffold_127589_01G000100.1">
    <property type="protein sequence ID" value="TraesWEE_scaffold_127589_01G000100.1"/>
    <property type="gene ID" value="TraesWEE_scaffold_127589_01G000100"/>
</dbReference>
<dbReference type="Gramene" id="TraesSYM2A03G00704760.1">
    <property type="protein sequence ID" value="TraesSYM2A03G00704760.1.CDS1"/>
    <property type="gene ID" value="TraesSYM2A03G00704760"/>
</dbReference>
<evidence type="ECO:0000313" key="2">
    <source>
        <dbReference type="EnsemblPlants" id="TraesCS2A02G265900.1.cds1"/>
    </source>
</evidence>
<dbReference type="Gramene" id="TraesLAC2A03G00701790.1">
    <property type="protein sequence ID" value="TraesLAC2A03G00701790.1.CDS1"/>
    <property type="gene ID" value="TraesLAC2A03G00701790"/>
</dbReference>
<evidence type="ECO:0000256" key="1">
    <source>
        <dbReference type="SAM" id="MobiDB-lite"/>
    </source>
</evidence>
<dbReference type="PANTHER" id="PTHR35361">
    <property type="entry name" value="OS08G0443700 PROTEIN"/>
    <property type="match status" value="1"/>
</dbReference>
<dbReference type="Gramene" id="TraesMAC2A03G00696570.1">
    <property type="protein sequence ID" value="TraesMAC2A03G00696570.1.CDS1"/>
    <property type="gene ID" value="TraesMAC2A03G00696570"/>
</dbReference>
<dbReference type="OrthoDB" id="706017at2759"/>
<dbReference type="Gramene" id="TraesCLE_scaffold_176956_01G000100.1">
    <property type="protein sequence ID" value="TraesCLE_scaffold_176956_01G000100.1"/>
    <property type="gene ID" value="TraesCLE_scaffold_176956_01G000100"/>
</dbReference>
<name>A0A3B6AXI1_WHEAT</name>
<dbReference type="Gramene" id="TraesROB_scaffold_120114_01G000100.1">
    <property type="protein sequence ID" value="TraesROB_scaffold_120114_01G000100.1"/>
    <property type="gene ID" value="TraesROB_scaffold_120114_01G000100"/>
</dbReference>
<sequence>MAAVLPALLPTPPSAPIATLLKTSRTDGKPGRASATRRWIDNKFMILAAASDLTGGERVGRVLSEMSGSERVRRVASDMGGGDRAGRVASDTDGGDRAGRATLGMGGGDRAGREESRTSWSAVKRPASRAPFTDRCDKKPKAPVDKEAAPEAEQLFAGPTFMSAVPPDPSELPIPYYFLKKKKTG</sequence>
<dbReference type="Gramene" id="TraesLDM2A03G00700750.1">
    <property type="protein sequence ID" value="TraesLDM2A03G00700750.1.CDS1"/>
    <property type="gene ID" value="TraesLDM2A03G00700750"/>
</dbReference>
<dbReference type="Gramene" id="TraesARI2A03G00705140.1">
    <property type="protein sequence ID" value="TraesARI2A03G00705140.1.CDS1"/>
    <property type="gene ID" value="TraesARI2A03G00705140"/>
</dbReference>
<organism evidence="2">
    <name type="scientific">Triticum aestivum</name>
    <name type="common">Wheat</name>
    <dbReference type="NCBI Taxonomy" id="4565"/>
    <lineage>
        <taxon>Eukaryota</taxon>
        <taxon>Viridiplantae</taxon>
        <taxon>Streptophyta</taxon>
        <taxon>Embryophyta</taxon>
        <taxon>Tracheophyta</taxon>
        <taxon>Spermatophyta</taxon>
        <taxon>Magnoliopsida</taxon>
        <taxon>Liliopsida</taxon>
        <taxon>Poales</taxon>
        <taxon>Poaceae</taxon>
        <taxon>BOP clade</taxon>
        <taxon>Pooideae</taxon>
        <taxon>Triticodae</taxon>
        <taxon>Triticeae</taxon>
        <taxon>Triticinae</taxon>
        <taxon>Triticum</taxon>
    </lineage>
</organism>